<dbReference type="OrthoDB" id="6161578at2759"/>
<evidence type="ECO:0000313" key="8">
    <source>
        <dbReference type="EMBL" id="CAD5228987.1"/>
    </source>
</evidence>
<feature type="region of interest" description="Disordered" evidence="6">
    <location>
        <begin position="1"/>
        <end position="22"/>
    </location>
</feature>
<dbReference type="InterPro" id="IPR036638">
    <property type="entry name" value="HLH_DNA-bd_sf"/>
</dbReference>
<feature type="compositionally biased region" description="Low complexity" evidence="6">
    <location>
        <begin position="11"/>
        <end position="22"/>
    </location>
</feature>
<accession>A0A811LPI0</accession>
<reference evidence="8" key="1">
    <citation type="submission" date="2020-09" db="EMBL/GenBank/DDBJ databases">
        <authorList>
            <person name="Kikuchi T."/>
        </authorList>
    </citation>
    <scope>NUCLEOTIDE SEQUENCE</scope>
    <source>
        <strain evidence="8">SH1</strain>
    </source>
</reference>
<dbReference type="Gene3D" id="4.10.280.10">
    <property type="entry name" value="Helix-loop-helix DNA-binding domain"/>
    <property type="match status" value="1"/>
</dbReference>
<dbReference type="GO" id="GO:0070888">
    <property type="term" value="F:E-box binding"/>
    <property type="evidence" value="ECO:0007669"/>
    <property type="project" value="TreeGrafter"/>
</dbReference>
<dbReference type="GO" id="GO:0046983">
    <property type="term" value="F:protein dimerization activity"/>
    <property type="evidence" value="ECO:0007669"/>
    <property type="project" value="InterPro"/>
</dbReference>
<dbReference type="EMBL" id="CAJFCW020000006">
    <property type="protein sequence ID" value="CAG9125429.1"/>
    <property type="molecule type" value="Genomic_DNA"/>
</dbReference>
<evidence type="ECO:0000259" key="7">
    <source>
        <dbReference type="PROSITE" id="PS50888"/>
    </source>
</evidence>
<organism evidence="8 9">
    <name type="scientific">Bursaphelenchus okinawaensis</name>
    <dbReference type="NCBI Taxonomy" id="465554"/>
    <lineage>
        <taxon>Eukaryota</taxon>
        <taxon>Metazoa</taxon>
        <taxon>Ecdysozoa</taxon>
        <taxon>Nematoda</taxon>
        <taxon>Chromadorea</taxon>
        <taxon>Rhabditida</taxon>
        <taxon>Tylenchina</taxon>
        <taxon>Tylenchomorpha</taxon>
        <taxon>Aphelenchoidea</taxon>
        <taxon>Aphelenchoididae</taxon>
        <taxon>Bursaphelenchus</taxon>
    </lineage>
</organism>
<feature type="compositionally biased region" description="Basic residues" evidence="6">
    <location>
        <begin position="79"/>
        <end position="89"/>
    </location>
</feature>
<feature type="domain" description="BHLH" evidence="7">
    <location>
        <begin position="98"/>
        <end position="150"/>
    </location>
</feature>
<evidence type="ECO:0000256" key="5">
    <source>
        <dbReference type="ARBA" id="ARBA00023242"/>
    </source>
</evidence>
<dbReference type="InterPro" id="IPR011598">
    <property type="entry name" value="bHLH_dom"/>
</dbReference>
<feature type="compositionally biased region" description="Low complexity" evidence="6">
    <location>
        <begin position="56"/>
        <end position="69"/>
    </location>
</feature>
<dbReference type="EMBL" id="CAJFDH010000006">
    <property type="protein sequence ID" value="CAD5228987.1"/>
    <property type="molecule type" value="Genomic_DNA"/>
</dbReference>
<gene>
    <name evidence="8" type="ORF">BOKJ2_LOCUS13046</name>
</gene>
<evidence type="ECO:0000256" key="4">
    <source>
        <dbReference type="ARBA" id="ARBA00022902"/>
    </source>
</evidence>
<sequence>MATMNQNVYWPSGPQPSTSMMSPMTSPVFPPYNNIDMHMYHNQLFEQRFGHHFNSFYSSDSNQSSSVKTSPERDECNQKSKKGGARRYKTPSPQLLRSRREAANARERRRMNHLNDAFEELRNVLPPLEQGRRLSKFETLQMAQAYIEQLVYLLQQS</sequence>
<dbReference type="GO" id="GO:0007423">
    <property type="term" value="P:sensory organ development"/>
    <property type="evidence" value="ECO:0007669"/>
    <property type="project" value="TreeGrafter"/>
</dbReference>
<dbReference type="InterPro" id="IPR050359">
    <property type="entry name" value="bHLH_transcription_factors"/>
</dbReference>
<dbReference type="PANTHER" id="PTHR19290:SF162">
    <property type="entry name" value="TRANSCRIPTION FACTOR ATOH7"/>
    <property type="match status" value="1"/>
</dbReference>
<dbReference type="Pfam" id="PF00010">
    <property type="entry name" value="HLH"/>
    <property type="match status" value="1"/>
</dbReference>
<dbReference type="PANTHER" id="PTHR19290">
    <property type="entry name" value="BASIC HELIX-LOOP-HELIX PROTEIN NEUROGENIN-RELATED"/>
    <property type="match status" value="1"/>
</dbReference>
<evidence type="ECO:0000256" key="2">
    <source>
        <dbReference type="ARBA" id="ARBA00022473"/>
    </source>
</evidence>
<dbReference type="SMART" id="SM00353">
    <property type="entry name" value="HLH"/>
    <property type="match status" value="1"/>
</dbReference>
<evidence type="ECO:0000256" key="3">
    <source>
        <dbReference type="ARBA" id="ARBA00022782"/>
    </source>
</evidence>
<proteinExistence type="predicted"/>
<evidence type="ECO:0000256" key="1">
    <source>
        <dbReference type="ARBA" id="ARBA00004123"/>
    </source>
</evidence>
<keyword evidence="9" id="KW-1185">Reference proteome</keyword>
<keyword evidence="2" id="KW-0217">Developmental protein</keyword>
<keyword evidence="3" id="KW-0221">Differentiation</keyword>
<keyword evidence="5" id="KW-0539">Nucleus</keyword>
<protein>
    <recommendedName>
        <fullName evidence="7">BHLH domain-containing protein</fullName>
    </recommendedName>
</protein>
<dbReference type="GO" id="GO:0045944">
    <property type="term" value="P:positive regulation of transcription by RNA polymerase II"/>
    <property type="evidence" value="ECO:0007669"/>
    <property type="project" value="TreeGrafter"/>
</dbReference>
<dbReference type="GO" id="GO:0000981">
    <property type="term" value="F:DNA-binding transcription factor activity, RNA polymerase II-specific"/>
    <property type="evidence" value="ECO:0007669"/>
    <property type="project" value="TreeGrafter"/>
</dbReference>
<dbReference type="GO" id="GO:0005634">
    <property type="term" value="C:nucleus"/>
    <property type="evidence" value="ECO:0007669"/>
    <property type="project" value="UniProtKB-SubCell"/>
</dbReference>
<dbReference type="CDD" id="cd11430">
    <property type="entry name" value="bHLH_TS_ATOH1_like"/>
    <property type="match status" value="1"/>
</dbReference>
<comment type="caution">
    <text evidence="8">The sequence shown here is derived from an EMBL/GenBank/DDBJ whole genome shotgun (WGS) entry which is preliminary data.</text>
</comment>
<dbReference type="Proteomes" id="UP000614601">
    <property type="component" value="Unassembled WGS sequence"/>
</dbReference>
<dbReference type="PROSITE" id="PS50888">
    <property type="entry name" value="BHLH"/>
    <property type="match status" value="1"/>
</dbReference>
<name>A0A811LPI0_9BILA</name>
<dbReference type="SUPFAM" id="SSF47459">
    <property type="entry name" value="HLH, helix-loop-helix DNA-binding domain"/>
    <property type="match status" value="1"/>
</dbReference>
<dbReference type="AlphaFoldDB" id="A0A811LPI0"/>
<evidence type="ECO:0000313" key="9">
    <source>
        <dbReference type="Proteomes" id="UP000614601"/>
    </source>
</evidence>
<keyword evidence="4" id="KW-0524">Neurogenesis</keyword>
<comment type="subcellular location">
    <subcellularLocation>
        <location evidence="1">Nucleus</location>
    </subcellularLocation>
</comment>
<dbReference type="Proteomes" id="UP000783686">
    <property type="component" value="Unassembled WGS sequence"/>
</dbReference>
<evidence type="ECO:0000256" key="6">
    <source>
        <dbReference type="SAM" id="MobiDB-lite"/>
    </source>
</evidence>
<dbReference type="GO" id="GO:0061564">
    <property type="term" value="P:axon development"/>
    <property type="evidence" value="ECO:0007669"/>
    <property type="project" value="TreeGrafter"/>
</dbReference>
<feature type="region of interest" description="Disordered" evidence="6">
    <location>
        <begin position="56"/>
        <end position="107"/>
    </location>
</feature>